<feature type="compositionally biased region" description="Low complexity" evidence="1">
    <location>
        <begin position="243"/>
        <end position="264"/>
    </location>
</feature>
<feature type="compositionally biased region" description="Low complexity" evidence="1">
    <location>
        <begin position="350"/>
        <end position="364"/>
    </location>
</feature>
<dbReference type="Proteomes" id="UP000224006">
    <property type="component" value="Chromosome V"/>
</dbReference>
<sequence length="474" mass="50207">MSTDLLADIDASSIFDSLRADGVLEIPEAEEQSEVDKKQDESGSKADAEEEPPREDVKPAEPSGEADTGDVKPSGGASGVDQSHLDKKTGLNKFRDLERQREEERKHHQKELEEEKAKRSAYTGKKWEVTSTAGPVRPQEAGHRVEGAVKSSKGKRSAREEIEEQTRLARDKRQLEHSAASEVPVGAAASSSDAAPGESTTPDEPSLHNIAAAAAPQEEAQGGESDSARAEASEKLKPEDGTADAAAQEGGAAEPQEQAAGAGEASEDAAADASKKETEVANRASVASVSRSGSCQESAEEKPASKANKKKFPVFFACFNKKGAKEPTRMQKSTISIRAVPSGEAEARDPACGTPPAEAEGAEASKGVDFSDQPASKAEEQAAEPAEEEAKQRVEAQDGTAEQEQQAPESEKHDRAPEQEDAQDKKPQDGEEEKEQAAEEVKEQVGAQAAPEQDEKGQAALEEEKQAGEPQEAA</sequence>
<dbReference type="GeneID" id="40311021"/>
<evidence type="ECO:0000313" key="2">
    <source>
        <dbReference type="EMBL" id="PFH35206.1"/>
    </source>
</evidence>
<dbReference type="KEGG" id="bbes:BESB_060930"/>
<keyword evidence="3" id="KW-1185">Reference proteome</keyword>
<feature type="compositionally biased region" description="Basic and acidic residues" evidence="1">
    <location>
        <begin position="34"/>
        <end position="47"/>
    </location>
</feature>
<accession>A0A2A9MGW9</accession>
<feature type="compositionally biased region" description="Basic and acidic residues" evidence="1">
    <location>
        <begin position="226"/>
        <end position="240"/>
    </location>
</feature>
<feature type="region of interest" description="Disordered" evidence="1">
    <location>
        <begin position="320"/>
        <end position="474"/>
    </location>
</feature>
<feature type="compositionally biased region" description="Basic and acidic residues" evidence="1">
    <location>
        <begin position="409"/>
        <end position="443"/>
    </location>
</feature>
<feature type="compositionally biased region" description="Low complexity" evidence="1">
    <location>
        <begin position="211"/>
        <end position="224"/>
    </location>
</feature>
<evidence type="ECO:0000313" key="3">
    <source>
        <dbReference type="Proteomes" id="UP000224006"/>
    </source>
</evidence>
<gene>
    <name evidence="2" type="ORF">BESB_060930</name>
</gene>
<evidence type="ECO:0000256" key="1">
    <source>
        <dbReference type="SAM" id="MobiDB-lite"/>
    </source>
</evidence>
<protein>
    <submittedName>
        <fullName evidence="2">Uncharacterized protein</fullName>
    </submittedName>
</protein>
<feature type="compositionally biased region" description="Basic and acidic residues" evidence="1">
    <location>
        <begin position="157"/>
        <end position="176"/>
    </location>
</feature>
<dbReference type="OrthoDB" id="333974at2759"/>
<dbReference type="AlphaFoldDB" id="A0A2A9MGW9"/>
<feature type="region of interest" description="Disordered" evidence="1">
    <location>
        <begin position="1"/>
        <end position="20"/>
    </location>
</feature>
<dbReference type="RefSeq" id="XP_029219215.1">
    <property type="nucleotide sequence ID" value="XM_029364507.1"/>
</dbReference>
<feature type="compositionally biased region" description="Basic and acidic residues" evidence="1">
    <location>
        <begin position="83"/>
        <end position="118"/>
    </location>
</feature>
<feature type="region of interest" description="Disordered" evidence="1">
    <location>
        <begin position="25"/>
        <end position="307"/>
    </location>
</feature>
<name>A0A2A9MGW9_BESBE</name>
<feature type="compositionally biased region" description="Basic and acidic residues" evidence="1">
    <location>
        <begin position="453"/>
        <end position="467"/>
    </location>
</feature>
<comment type="caution">
    <text evidence="2">The sequence shown here is derived from an EMBL/GenBank/DDBJ whole genome shotgun (WGS) entry which is preliminary data.</text>
</comment>
<proteinExistence type="predicted"/>
<reference evidence="2 3" key="1">
    <citation type="submission" date="2017-09" db="EMBL/GenBank/DDBJ databases">
        <title>Genome sequencing of Besnoitia besnoiti strain Bb-Ger1.</title>
        <authorList>
            <person name="Schares G."/>
            <person name="Venepally P."/>
            <person name="Lorenzi H.A."/>
        </authorList>
    </citation>
    <scope>NUCLEOTIDE SEQUENCE [LARGE SCALE GENOMIC DNA]</scope>
    <source>
        <strain evidence="2 3">Bb-Ger1</strain>
    </source>
</reference>
<organism evidence="2 3">
    <name type="scientific">Besnoitia besnoiti</name>
    <name type="common">Apicomplexan protozoan</name>
    <dbReference type="NCBI Taxonomy" id="94643"/>
    <lineage>
        <taxon>Eukaryota</taxon>
        <taxon>Sar</taxon>
        <taxon>Alveolata</taxon>
        <taxon>Apicomplexa</taxon>
        <taxon>Conoidasida</taxon>
        <taxon>Coccidia</taxon>
        <taxon>Eucoccidiorida</taxon>
        <taxon>Eimeriorina</taxon>
        <taxon>Sarcocystidae</taxon>
        <taxon>Besnoitia</taxon>
    </lineage>
</organism>
<dbReference type="EMBL" id="NWUJ01000005">
    <property type="protein sequence ID" value="PFH35206.1"/>
    <property type="molecule type" value="Genomic_DNA"/>
</dbReference>
<feature type="compositionally biased region" description="Low complexity" evidence="1">
    <location>
        <begin position="281"/>
        <end position="294"/>
    </location>
</feature>
<dbReference type="VEuPathDB" id="ToxoDB:BESB_060930"/>